<evidence type="ECO:0000313" key="2">
    <source>
        <dbReference type="Proteomes" id="UP000828941"/>
    </source>
</evidence>
<sequence length="414" mass="47542">MAKGRNANTYEEARKQRLEENKKRFEDLGISKISKGLTEATSPVKKTVQHLRKVKSKSNDVMELRRSSRTRNPVSYHENVGIDLPRFRKRSRSSSWGSYVARPLDELKEATDEERSRALEAAEALQSNLQSGNPSFIKSMVRSHVYSCFWLGLPTKFCEDHLPKRVCDMVLEDEDGSEYQAVFIGNRTGLSGGWRAFALEHKLDDGDALVFELIEPTRFKIYIVKALPDSTEDGKEISEEEVEMCEAKKNESQAKKTGRRKHVRDYVHEASEPEDSQEHLTESNNTKNEVKTQEENPAKKTSRQKSQKKCKPLDACEPKREEQSEEGNVQTRRMRRNSKRGKIDDSGSPQQLPLRENNIDSEVKPERTSPDKNNGFLQHTDDELKKVELVEDADKCTSKKPRKRSAPKFFRKKA</sequence>
<comment type="caution">
    <text evidence="1">The sequence shown here is derived from an EMBL/GenBank/DDBJ whole genome shotgun (WGS) entry which is preliminary data.</text>
</comment>
<proteinExistence type="predicted"/>
<dbReference type="EMBL" id="CM039437">
    <property type="protein sequence ID" value="KAI4307768.1"/>
    <property type="molecule type" value="Genomic_DNA"/>
</dbReference>
<gene>
    <name evidence="1" type="ORF">L6164_030917</name>
</gene>
<organism evidence="1 2">
    <name type="scientific">Bauhinia variegata</name>
    <name type="common">Purple orchid tree</name>
    <name type="synonym">Phanera variegata</name>
    <dbReference type="NCBI Taxonomy" id="167791"/>
    <lineage>
        <taxon>Eukaryota</taxon>
        <taxon>Viridiplantae</taxon>
        <taxon>Streptophyta</taxon>
        <taxon>Embryophyta</taxon>
        <taxon>Tracheophyta</taxon>
        <taxon>Spermatophyta</taxon>
        <taxon>Magnoliopsida</taxon>
        <taxon>eudicotyledons</taxon>
        <taxon>Gunneridae</taxon>
        <taxon>Pentapetalae</taxon>
        <taxon>rosids</taxon>
        <taxon>fabids</taxon>
        <taxon>Fabales</taxon>
        <taxon>Fabaceae</taxon>
        <taxon>Cercidoideae</taxon>
        <taxon>Cercideae</taxon>
        <taxon>Bauhiniinae</taxon>
        <taxon>Bauhinia</taxon>
    </lineage>
</organism>
<keyword evidence="2" id="KW-1185">Reference proteome</keyword>
<reference evidence="1 2" key="1">
    <citation type="journal article" date="2022" name="DNA Res.">
        <title>Chromosomal-level genome assembly of the orchid tree Bauhinia variegata (Leguminosae; Cercidoideae) supports the allotetraploid origin hypothesis of Bauhinia.</title>
        <authorList>
            <person name="Zhong Y."/>
            <person name="Chen Y."/>
            <person name="Zheng D."/>
            <person name="Pang J."/>
            <person name="Liu Y."/>
            <person name="Luo S."/>
            <person name="Meng S."/>
            <person name="Qian L."/>
            <person name="Wei D."/>
            <person name="Dai S."/>
            <person name="Zhou R."/>
        </authorList>
    </citation>
    <scope>NUCLEOTIDE SEQUENCE [LARGE SCALE GENOMIC DNA]</scope>
    <source>
        <strain evidence="1">BV-YZ2020</strain>
    </source>
</reference>
<accession>A0ACB9LF72</accession>
<name>A0ACB9LF72_BAUVA</name>
<protein>
    <submittedName>
        <fullName evidence="1">Uncharacterized protein</fullName>
    </submittedName>
</protein>
<evidence type="ECO:0000313" key="1">
    <source>
        <dbReference type="EMBL" id="KAI4307768.1"/>
    </source>
</evidence>
<dbReference type="Proteomes" id="UP000828941">
    <property type="component" value="Chromosome 12"/>
</dbReference>